<organism evidence="4 5">
    <name type="scientific">Amylocarpus encephaloides</name>
    <dbReference type="NCBI Taxonomy" id="45428"/>
    <lineage>
        <taxon>Eukaryota</taxon>
        <taxon>Fungi</taxon>
        <taxon>Dikarya</taxon>
        <taxon>Ascomycota</taxon>
        <taxon>Pezizomycotina</taxon>
        <taxon>Leotiomycetes</taxon>
        <taxon>Helotiales</taxon>
        <taxon>Helotiales incertae sedis</taxon>
        <taxon>Amylocarpus</taxon>
    </lineage>
</organism>
<protein>
    <recommendedName>
        <fullName evidence="3">C2H2-type domain-containing protein</fullName>
    </recommendedName>
</protein>
<feature type="region of interest" description="Disordered" evidence="2">
    <location>
        <begin position="102"/>
        <end position="126"/>
    </location>
</feature>
<keyword evidence="5" id="KW-1185">Reference proteome</keyword>
<accession>A0A9P7YHT5</accession>
<keyword evidence="1" id="KW-0862">Zinc</keyword>
<gene>
    <name evidence="4" type="ORF">BJ875DRAFT_378597</name>
</gene>
<dbReference type="InterPro" id="IPR013087">
    <property type="entry name" value="Znf_C2H2_type"/>
</dbReference>
<dbReference type="OrthoDB" id="20872at2759"/>
<dbReference type="EMBL" id="MU251500">
    <property type="protein sequence ID" value="KAG9233447.1"/>
    <property type="molecule type" value="Genomic_DNA"/>
</dbReference>
<feature type="compositionally biased region" description="Acidic residues" evidence="2">
    <location>
        <begin position="111"/>
        <end position="121"/>
    </location>
</feature>
<evidence type="ECO:0000256" key="1">
    <source>
        <dbReference type="PROSITE-ProRule" id="PRU00042"/>
    </source>
</evidence>
<dbReference type="SMART" id="SM00355">
    <property type="entry name" value="ZnF_C2H2"/>
    <property type="match status" value="3"/>
</dbReference>
<keyword evidence="1" id="KW-0479">Metal-binding</keyword>
<evidence type="ECO:0000256" key="2">
    <source>
        <dbReference type="SAM" id="MobiDB-lite"/>
    </source>
</evidence>
<feature type="domain" description="C2H2-type" evidence="3">
    <location>
        <begin position="352"/>
        <end position="381"/>
    </location>
</feature>
<dbReference type="InterPro" id="IPR058925">
    <property type="entry name" value="zf-C2H2_AcuF"/>
</dbReference>
<dbReference type="Proteomes" id="UP000824998">
    <property type="component" value="Unassembled WGS sequence"/>
</dbReference>
<dbReference type="Pfam" id="PF26082">
    <property type="entry name" value="zf-C2H2_AcuF"/>
    <property type="match status" value="1"/>
</dbReference>
<evidence type="ECO:0000313" key="4">
    <source>
        <dbReference type="EMBL" id="KAG9233447.1"/>
    </source>
</evidence>
<feature type="non-terminal residue" evidence="4">
    <location>
        <position position="453"/>
    </location>
</feature>
<comment type="caution">
    <text evidence="4">The sequence shown here is derived from an EMBL/GenBank/DDBJ whole genome shotgun (WGS) entry which is preliminary data.</text>
</comment>
<dbReference type="GO" id="GO:0008270">
    <property type="term" value="F:zinc ion binding"/>
    <property type="evidence" value="ECO:0007669"/>
    <property type="project" value="UniProtKB-KW"/>
</dbReference>
<dbReference type="PROSITE" id="PS50157">
    <property type="entry name" value="ZINC_FINGER_C2H2_2"/>
    <property type="match status" value="1"/>
</dbReference>
<evidence type="ECO:0000259" key="3">
    <source>
        <dbReference type="PROSITE" id="PS50157"/>
    </source>
</evidence>
<dbReference type="PANTHER" id="PTHR35391:SF7">
    <property type="entry name" value="C2H2-TYPE DOMAIN-CONTAINING PROTEIN"/>
    <property type="match status" value="1"/>
</dbReference>
<dbReference type="PANTHER" id="PTHR35391">
    <property type="entry name" value="C2H2-TYPE DOMAIN-CONTAINING PROTEIN-RELATED"/>
    <property type="match status" value="1"/>
</dbReference>
<evidence type="ECO:0000313" key="5">
    <source>
        <dbReference type="Proteomes" id="UP000824998"/>
    </source>
</evidence>
<dbReference type="AlphaFoldDB" id="A0A9P7YHT5"/>
<sequence>MGSSVATHFTSCLDEYEHLISILTLSESPLCSQISLPSVQDELGRFKVWAGNIAAHKTGRSSLDFRLRDATPLRERIVGLLRDMMELLQEACQITTGVRRPRDDIMAASEPDSDSSDEDSMEDRIDSTTELQQIFSDVVIIIDCLYKLSMSIRNGISAHDRLVKASTIDTSYYEAWDIQHVKTKYPATKEFLANRLGQSISRRRQFFKYCAKHHKKLAHDMAALSTFDTEPSVNATTVLTQTTASEFVGNPLEFDAESDGGQTSTSHATSASFGVRLSIPPLPRNSLDGRPFECPYCYTIISVRNSKSWKKHIFRDLQPYTCTFDTCTKARKMFDTRHDWFDHELMDHRKEWFCTADCQMVFKVQGQFEEHMKTVHSISSATQLCALSDMCHRPLDEETEEQCSLCEETLGSMTQLCRHLARHLEELALFALPHSADSGESGDADSDIPQPSE</sequence>
<dbReference type="PROSITE" id="PS00028">
    <property type="entry name" value="ZINC_FINGER_C2H2_1"/>
    <property type="match status" value="2"/>
</dbReference>
<keyword evidence="1" id="KW-0863">Zinc-finger</keyword>
<reference evidence="4" key="1">
    <citation type="journal article" date="2021" name="IMA Fungus">
        <title>Genomic characterization of three marine fungi, including Emericellopsis atlantica sp. nov. with signatures of a generalist lifestyle and marine biomass degradation.</title>
        <authorList>
            <person name="Hagestad O.C."/>
            <person name="Hou L."/>
            <person name="Andersen J.H."/>
            <person name="Hansen E.H."/>
            <person name="Altermark B."/>
            <person name="Li C."/>
            <person name="Kuhnert E."/>
            <person name="Cox R.J."/>
            <person name="Crous P.W."/>
            <person name="Spatafora J.W."/>
            <person name="Lail K."/>
            <person name="Amirebrahimi M."/>
            <person name="Lipzen A."/>
            <person name="Pangilinan J."/>
            <person name="Andreopoulos W."/>
            <person name="Hayes R.D."/>
            <person name="Ng V."/>
            <person name="Grigoriev I.V."/>
            <person name="Jackson S.A."/>
            <person name="Sutton T.D.S."/>
            <person name="Dobson A.D.W."/>
            <person name="Rama T."/>
        </authorList>
    </citation>
    <scope>NUCLEOTIDE SEQUENCE</scope>
    <source>
        <strain evidence="4">TRa018bII</strain>
    </source>
</reference>
<name>A0A9P7YHT5_9HELO</name>
<proteinExistence type="predicted"/>